<evidence type="ECO:0000256" key="1">
    <source>
        <dbReference type="ARBA" id="ARBA00013258"/>
    </source>
</evidence>
<dbReference type="InterPro" id="IPR001227">
    <property type="entry name" value="Ac_transferase_dom_sf"/>
</dbReference>
<dbReference type="Gene3D" id="3.40.366.10">
    <property type="entry name" value="Malonyl-Coenzyme A Acyl Carrier Protein, domain 2"/>
    <property type="match status" value="1"/>
</dbReference>
<dbReference type="RefSeq" id="WP_125752896.1">
    <property type="nucleotide sequence ID" value="NZ_JBHTON010000016.1"/>
</dbReference>
<proteinExistence type="predicted"/>
<dbReference type="InterPro" id="IPR050858">
    <property type="entry name" value="Mal-CoA-ACP_Trans/PKS_FabD"/>
</dbReference>
<keyword evidence="3 6" id="KW-0012">Acyltransferase</keyword>
<keyword evidence="7" id="KW-1185">Reference proteome</keyword>
<dbReference type="InterPro" id="IPR016035">
    <property type="entry name" value="Acyl_Trfase/lysoPLipase"/>
</dbReference>
<reference evidence="7" key="1">
    <citation type="journal article" date="2019" name="Int. J. Syst. Evol. Microbiol.">
        <title>The Global Catalogue of Microorganisms (GCM) 10K type strain sequencing project: providing services to taxonomists for standard genome sequencing and annotation.</title>
        <authorList>
            <consortium name="The Broad Institute Genomics Platform"/>
            <consortium name="The Broad Institute Genome Sequencing Center for Infectious Disease"/>
            <person name="Wu L."/>
            <person name="Ma J."/>
        </authorList>
    </citation>
    <scope>NUCLEOTIDE SEQUENCE [LARGE SCALE GENOMIC DNA]</scope>
    <source>
        <strain evidence="7">CCM 8903</strain>
    </source>
</reference>
<protein>
    <recommendedName>
        <fullName evidence="1">[acyl-carrier-protein] S-malonyltransferase</fullName>
        <ecNumber evidence="1">2.3.1.39</ecNumber>
    </recommendedName>
</protein>
<dbReference type="SMART" id="SM00827">
    <property type="entry name" value="PKS_AT"/>
    <property type="match status" value="1"/>
</dbReference>
<evidence type="ECO:0000256" key="4">
    <source>
        <dbReference type="ARBA" id="ARBA00048462"/>
    </source>
</evidence>
<evidence type="ECO:0000259" key="5">
    <source>
        <dbReference type="SMART" id="SM00827"/>
    </source>
</evidence>
<dbReference type="SUPFAM" id="SSF52151">
    <property type="entry name" value="FabD/lysophospholipase-like"/>
    <property type="match status" value="1"/>
</dbReference>
<dbReference type="SUPFAM" id="SSF55048">
    <property type="entry name" value="Probable ACP-binding domain of malonyl-CoA ACP transacylase"/>
    <property type="match status" value="1"/>
</dbReference>
<organism evidence="6 7">
    <name type="scientific">Lacticaseibacillus baoqingensis</name>
    <dbReference type="NCBI Taxonomy" id="2486013"/>
    <lineage>
        <taxon>Bacteria</taxon>
        <taxon>Bacillati</taxon>
        <taxon>Bacillota</taxon>
        <taxon>Bacilli</taxon>
        <taxon>Lactobacillales</taxon>
        <taxon>Lactobacillaceae</taxon>
        <taxon>Lacticaseibacillus</taxon>
    </lineage>
</organism>
<dbReference type="InterPro" id="IPR014043">
    <property type="entry name" value="Acyl_transferase_dom"/>
</dbReference>
<comment type="caution">
    <text evidence="6">The sequence shown here is derived from an EMBL/GenBank/DDBJ whole genome shotgun (WGS) entry which is preliminary data.</text>
</comment>
<comment type="catalytic activity">
    <reaction evidence="4">
        <text>holo-[ACP] + malonyl-CoA = malonyl-[ACP] + CoA</text>
        <dbReference type="Rhea" id="RHEA:41792"/>
        <dbReference type="Rhea" id="RHEA-COMP:9623"/>
        <dbReference type="Rhea" id="RHEA-COMP:9685"/>
        <dbReference type="ChEBI" id="CHEBI:57287"/>
        <dbReference type="ChEBI" id="CHEBI:57384"/>
        <dbReference type="ChEBI" id="CHEBI:64479"/>
        <dbReference type="ChEBI" id="CHEBI:78449"/>
        <dbReference type="EC" id="2.3.1.39"/>
    </reaction>
</comment>
<dbReference type="GO" id="GO:0004314">
    <property type="term" value="F:[acyl-carrier-protein] S-malonyltransferase activity"/>
    <property type="evidence" value="ECO:0007669"/>
    <property type="project" value="UniProtKB-EC"/>
</dbReference>
<sequence length="294" mass="30513">MKTAVVFSGQGSEYAGMGRTLYLNSLTFKQNIDAANAVLAFDLPAYLFGQTPLRQQPDALQPALVAYGVALYQTAKLAPAILAGLSLGEYTALIAGGQISMAQGLALVAKRGAAMSKACAHTPGGMLALRVKTPAQLALIAELEDVWIANQNSPKQVVLGGTLAGLANAQQKLADQRIKTVPLPVAGAFHTPLMQPAQPPLQAALAFAQWRVGQVPVISTTTQRVLTPETVVANLTAQVATATAFGQTVATLAAQGVNDFIEIGPKPVLAKLIRQQLATAHVTTITAETMLGGA</sequence>
<dbReference type="InterPro" id="IPR016036">
    <property type="entry name" value="Malonyl_transacylase_ACP-bd"/>
</dbReference>
<name>A0ABW4E8N2_9LACO</name>
<evidence type="ECO:0000313" key="7">
    <source>
        <dbReference type="Proteomes" id="UP001597252"/>
    </source>
</evidence>
<dbReference type="PANTHER" id="PTHR42681">
    <property type="entry name" value="MALONYL-COA-ACYL CARRIER PROTEIN TRANSACYLASE, MITOCHONDRIAL"/>
    <property type="match status" value="1"/>
</dbReference>
<dbReference type="Pfam" id="PF00698">
    <property type="entry name" value="Acyl_transf_1"/>
    <property type="match status" value="1"/>
</dbReference>
<dbReference type="EC" id="2.3.1.39" evidence="1"/>
<evidence type="ECO:0000256" key="3">
    <source>
        <dbReference type="ARBA" id="ARBA00023315"/>
    </source>
</evidence>
<dbReference type="EMBL" id="JBHTON010000016">
    <property type="protein sequence ID" value="MFD1484815.1"/>
    <property type="molecule type" value="Genomic_DNA"/>
</dbReference>
<dbReference type="Gene3D" id="3.30.70.250">
    <property type="entry name" value="Malonyl-CoA ACP transacylase, ACP-binding"/>
    <property type="match status" value="1"/>
</dbReference>
<feature type="domain" description="Malonyl-CoA:ACP transacylase (MAT)" evidence="5">
    <location>
        <begin position="6"/>
        <end position="294"/>
    </location>
</feature>
<evidence type="ECO:0000313" key="6">
    <source>
        <dbReference type="EMBL" id="MFD1484815.1"/>
    </source>
</evidence>
<keyword evidence="2 6" id="KW-0808">Transferase</keyword>
<accession>A0ABW4E8N2</accession>
<dbReference type="Proteomes" id="UP001597252">
    <property type="component" value="Unassembled WGS sequence"/>
</dbReference>
<evidence type="ECO:0000256" key="2">
    <source>
        <dbReference type="ARBA" id="ARBA00022679"/>
    </source>
</evidence>
<dbReference type="PANTHER" id="PTHR42681:SF1">
    <property type="entry name" value="MALONYL-COA-ACYL CARRIER PROTEIN TRANSACYLASE, MITOCHONDRIAL"/>
    <property type="match status" value="1"/>
</dbReference>
<gene>
    <name evidence="6" type="ORF">ACFQ5J_06195</name>
</gene>